<feature type="transmembrane region" description="Helical" evidence="7">
    <location>
        <begin position="12"/>
        <end position="35"/>
    </location>
</feature>
<feature type="transmembrane region" description="Helical" evidence="7">
    <location>
        <begin position="149"/>
        <end position="168"/>
    </location>
</feature>
<keyword evidence="4" id="KW-0256">Endoplasmic reticulum</keyword>
<evidence type="ECO:0000256" key="6">
    <source>
        <dbReference type="ARBA" id="ARBA00023136"/>
    </source>
</evidence>
<dbReference type="EMBL" id="CM007384">
    <property type="protein sequence ID" value="ONK72596.1"/>
    <property type="molecule type" value="Genomic_DNA"/>
</dbReference>
<protein>
    <submittedName>
        <fullName evidence="8">Uncharacterized protein</fullName>
    </submittedName>
</protein>
<dbReference type="GO" id="GO:0005789">
    <property type="term" value="C:endoplasmic reticulum membrane"/>
    <property type="evidence" value="ECO:0007669"/>
    <property type="project" value="UniProtKB-SubCell"/>
</dbReference>
<evidence type="ECO:0000256" key="2">
    <source>
        <dbReference type="ARBA" id="ARBA00010799"/>
    </source>
</evidence>
<sequence>MDGTLTVDGGGSFSPFFIFLIVLALQALDGFLAIIKKRGSSSSEQAQLRQEIKQLLKEASSLSTPATFAQAAKLRRTAAAKEKELLKKKEEQAKDSKLSHGLYGRTLLVLKVLLYIGLCWCFWTVPVAAVPQHLLQPFGSFLSWRSKDSATGLITVGIIPWLVLSSRVSKFMCQKFSKAIALK</sequence>
<keyword evidence="3 7" id="KW-0812">Transmembrane</keyword>
<comment type="subcellular location">
    <subcellularLocation>
        <location evidence="1">Endoplasmic reticulum membrane</location>
    </subcellularLocation>
</comment>
<dbReference type="PANTHER" id="PTHR42650:SF1">
    <property type="entry name" value="GUIDED ENTRY OF TAIL-ANCHORED PROTEINS FACTOR 1"/>
    <property type="match status" value="1"/>
</dbReference>
<comment type="similarity">
    <text evidence="2">Belongs to the WRB/GET1 family.</text>
</comment>
<evidence type="ECO:0000313" key="8">
    <source>
        <dbReference type="EMBL" id="ONK72596.1"/>
    </source>
</evidence>
<dbReference type="InterPro" id="IPR028945">
    <property type="entry name" value="Get1"/>
</dbReference>
<evidence type="ECO:0000256" key="7">
    <source>
        <dbReference type="SAM" id="Phobius"/>
    </source>
</evidence>
<dbReference type="PANTHER" id="PTHR42650">
    <property type="entry name" value="TAIL-ANCHORED PROTEIN INSERTION RECEPTOR WRB"/>
    <property type="match status" value="1"/>
</dbReference>
<proteinExistence type="inferred from homology"/>
<dbReference type="Pfam" id="PF04420">
    <property type="entry name" value="CHD5"/>
    <property type="match status" value="1"/>
</dbReference>
<dbReference type="GO" id="GO:0048767">
    <property type="term" value="P:root hair elongation"/>
    <property type="evidence" value="ECO:0007669"/>
    <property type="project" value="EnsemblPlants"/>
</dbReference>
<evidence type="ECO:0000256" key="1">
    <source>
        <dbReference type="ARBA" id="ARBA00004586"/>
    </source>
</evidence>
<dbReference type="AlphaFoldDB" id="A0A5P1F2K8"/>
<evidence type="ECO:0000256" key="4">
    <source>
        <dbReference type="ARBA" id="ARBA00022824"/>
    </source>
</evidence>
<name>A0A5P1F2K8_ASPOF</name>
<dbReference type="GO" id="GO:0043495">
    <property type="term" value="F:protein-membrane adaptor activity"/>
    <property type="evidence" value="ECO:0007669"/>
    <property type="project" value="TreeGrafter"/>
</dbReference>
<evidence type="ECO:0000256" key="5">
    <source>
        <dbReference type="ARBA" id="ARBA00022989"/>
    </source>
</evidence>
<feature type="transmembrane region" description="Helical" evidence="7">
    <location>
        <begin position="107"/>
        <end position="129"/>
    </location>
</feature>
<organism evidence="8 9">
    <name type="scientific">Asparagus officinalis</name>
    <name type="common">Garden asparagus</name>
    <dbReference type="NCBI Taxonomy" id="4686"/>
    <lineage>
        <taxon>Eukaryota</taxon>
        <taxon>Viridiplantae</taxon>
        <taxon>Streptophyta</taxon>
        <taxon>Embryophyta</taxon>
        <taxon>Tracheophyta</taxon>
        <taxon>Spermatophyta</taxon>
        <taxon>Magnoliopsida</taxon>
        <taxon>Liliopsida</taxon>
        <taxon>Asparagales</taxon>
        <taxon>Asparagaceae</taxon>
        <taxon>Asparagoideae</taxon>
        <taxon>Asparagus</taxon>
    </lineage>
</organism>
<dbReference type="Gramene" id="ONK72596">
    <property type="protein sequence ID" value="ONK72596"/>
    <property type="gene ID" value="A4U43_C04F21050"/>
</dbReference>
<keyword evidence="5 7" id="KW-1133">Transmembrane helix</keyword>
<reference evidence="9" key="1">
    <citation type="journal article" date="2017" name="Nat. Commun.">
        <title>The asparagus genome sheds light on the origin and evolution of a young Y chromosome.</title>
        <authorList>
            <person name="Harkess A."/>
            <person name="Zhou J."/>
            <person name="Xu C."/>
            <person name="Bowers J.E."/>
            <person name="Van der Hulst R."/>
            <person name="Ayyampalayam S."/>
            <person name="Mercati F."/>
            <person name="Riccardi P."/>
            <person name="McKain M.R."/>
            <person name="Kakrana A."/>
            <person name="Tang H."/>
            <person name="Ray J."/>
            <person name="Groenendijk J."/>
            <person name="Arikit S."/>
            <person name="Mathioni S.M."/>
            <person name="Nakano M."/>
            <person name="Shan H."/>
            <person name="Telgmann-Rauber A."/>
            <person name="Kanno A."/>
            <person name="Yue Z."/>
            <person name="Chen H."/>
            <person name="Li W."/>
            <person name="Chen Y."/>
            <person name="Xu X."/>
            <person name="Zhang Y."/>
            <person name="Luo S."/>
            <person name="Chen H."/>
            <person name="Gao J."/>
            <person name="Mao Z."/>
            <person name="Pires J.C."/>
            <person name="Luo M."/>
            <person name="Kudrna D."/>
            <person name="Wing R.A."/>
            <person name="Meyers B.C."/>
            <person name="Yi K."/>
            <person name="Kong H."/>
            <person name="Lavrijsen P."/>
            <person name="Sunseri F."/>
            <person name="Falavigna A."/>
            <person name="Ye Y."/>
            <person name="Leebens-Mack J.H."/>
            <person name="Chen G."/>
        </authorList>
    </citation>
    <scope>NUCLEOTIDE SEQUENCE [LARGE SCALE GENOMIC DNA]</scope>
    <source>
        <strain evidence="9">cv. DH0086</strain>
    </source>
</reference>
<dbReference type="GO" id="GO:0071816">
    <property type="term" value="P:tail-anchored membrane protein insertion into ER membrane"/>
    <property type="evidence" value="ECO:0007669"/>
    <property type="project" value="InterPro"/>
</dbReference>
<evidence type="ECO:0000313" key="9">
    <source>
        <dbReference type="Proteomes" id="UP000243459"/>
    </source>
</evidence>
<accession>A0A5P1F2K8</accession>
<dbReference type="Proteomes" id="UP000243459">
    <property type="component" value="Chromosome 4"/>
</dbReference>
<gene>
    <name evidence="8" type="ORF">A4U43_C04F21050</name>
</gene>
<dbReference type="GO" id="GO:0043529">
    <property type="term" value="C:GET complex"/>
    <property type="evidence" value="ECO:0007669"/>
    <property type="project" value="EnsemblPlants"/>
</dbReference>
<dbReference type="OMA" id="ALYMEKH"/>
<evidence type="ECO:0000256" key="3">
    <source>
        <dbReference type="ARBA" id="ARBA00022692"/>
    </source>
</evidence>
<keyword evidence="6 7" id="KW-0472">Membrane</keyword>
<keyword evidence="9" id="KW-1185">Reference proteome</keyword>
<dbReference type="OrthoDB" id="512018at2759"/>